<gene>
    <name evidence="2" type="ORF">GGR90_001672</name>
</gene>
<keyword evidence="3" id="KW-1185">Reference proteome</keyword>
<dbReference type="Pfam" id="PF05713">
    <property type="entry name" value="MobC"/>
    <property type="match status" value="1"/>
</dbReference>
<organism evidence="2 3">
    <name type="scientific">Sphingopyxis italica</name>
    <dbReference type="NCBI Taxonomy" id="1129133"/>
    <lineage>
        <taxon>Bacteria</taxon>
        <taxon>Pseudomonadati</taxon>
        <taxon>Pseudomonadota</taxon>
        <taxon>Alphaproteobacteria</taxon>
        <taxon>Sphingomonadales</taxon>
        <taxon>Sphingomonadaceae</taxon>
        <taxon>Sphingopyxis</taxon>
    </lineage>
</organism>
<evidence type="ECO:0000259" key="1">
    <source>
        <dbReference type="Pfam" id="PF05713"/>
    </source>
</evidence>
<reference evidence="2 3" key="1">
    <citation type="submission" date="2020-03" db="EMBL/GenBank/DDBJ databases">
        <title>Genomic Encyclopedia of Type Strains, Phase IV (KMG-IV): sequencing the most valuable type-strain genomes for metagenomic binning, comparative biology and taxonomic classification.</title>
        <authorList>
            <person name="Goeker M."/>
        </authorList>
    </citation>
    <scope>NUCLEOTIDE SEQUENCE [LARGE SCALE GENOMIC DNA]</scope>
    <source>
        <strain evidence="2 3">DSM 25229</strain>
    </source>
</reference>
<dbReference type="InterPro" id="IPR008687">
    <property type="entry name" value="MobC"/>
</dbReference>
<name>A0A7X5XTD4_9SPHN</name>
<dbReference type="RefSeq" id="WP_167920982.1">
    <property type="nucleotide sequence ID" value="NZ_JAATIT010000002.1"/>
</dbReference>
<sequence length="105" mass="12081">MTGQSGSENRQRQIVRSTRWDEQEFAQLQAIAAYSACSEAEVLRRLVRRANKQIVVSRDLVRAVRQLGNNVNQIARRMNSNEQVRSDELLEAYRELLHAVKIAKS</sequence>
<dbReference type="Proteomes" id="UP000535078">
    <property type="component" value="Unassembled WGS sequence"/>
</dbReference>
<protein>
    <submittedName>
        <fullName evidence="2">Metal-sulfur cluster biosynthetic enzyme</fullName>
    </submittedName>
</protein>
<dbReference type="AlphaFoldDB" id="A0A7X5XTD4"/>
<proteinExistence type="predicted"/>
<accession>A0A7X5XTD4</accession>
<dbReference type="EMBL" id="JAATIT010000002">
    <property type="protein sequence ID" value="NJB89497.1"/>
    <property type="molecule type" value="Genomic_DNA"/>
</dbReference>
<comment type="caution">
    <text evidence="2">The sequence shown here is derived from an EMBL/GenBank/DDBJ whole genome shotgun (WGS) entry which is preliminary data.</text>
</comment>
<evidence type="ECO:0000313" key="3">
    <source>
        <dbReference type="Proteomes" id="UP000535078"/>
    </source>
</evidence>
<feature type="domain" description="Bacterial mobilisation" evidence="1">
    <location>
        <begin position="62"/>
        <end position="92"/>
    </location>
</feature>
<evidence type="ECO:0000313" key="2">
    <source>
        <dbReference type="EMBL" id="NJB89497.1"/>
    </source>
</evidence>